<dbReference type="EMBL" id="CAFBAA010000044">
    <property type="protein sequence ID" value="CAB4845028.1"/>
    <property type="molecule type" value="Genomic_DNA"/>
</dbReference>
<dbReference type="GO" id="GO:0006598">
    <property type="term" value="P:polyamine catabolic process"/>
    <property type="evidence" value="ECO:0007669"/>
    <property type="project" value="TreeGrafter"/>
</dbReference>
<dbReference type="InterPro" id="IPR044668">
    <property type="entry name" value="PuuD-like"/>
</dbReference>
<dbReference type="AlphaFoldDB" id="A0A6J7BLK1"/>
<organism evidence="3">
    <name type="scientific">freshwater metagenome</name>
    <dbReference type="NCBI Taxonomy" id="449393"/>
    <lineage>
        <taxon>unclassified sequences</taxon>
        <taxon>metagenomes</taxon>
        <taxon>ecological metagenomes</taxon>
    </lineage>
</organism>
<accession>A0A6J7BLK1</accession>
<dbReference type="Gene3D" id="3.40.50.880">
    <property type="match status" value="1"/>
</dbReference>
<dbReference type="GO" id="GO:0005829">
    <property type="term" value="C:cytosol"/>
    <property type="evidence" value="ECO:0007669"/>
    <property type="project" value="TreeGrafter"/>
</dbReference>
<dbReference type="CDD" id="cd01745">
    <property type="entry name" value="GATase1_2"/>
    <property type="match status" value="1"/>
</dbReference>
<sequence>MSPASENSTGVRPKVALLGRFTESASALRFRGVVSARMLLEGLWAAGLDPVTLLPTQDSSDWHERLKGFDGVLFAGGGDINPATYGEQPNSEHLYDIDDVQDANDLALMKHVLAEDIPFLALCRGMHLLNVALGGTLNQHIEPPHRHLTHDVVFEKAWDEFGLELPVVTSSCYHHQSVAKLGSGVRAVAYSTDGCIEALTVDGANGVAVQWHPEDRWEIDSDQLSIFKKFRERIG</sequence>
<dbReference type="EMBL" id="CAFBRC010000076">
    <property type="protein sequence ID" value="CAB5076785.1"/>
    <property type="molecule type" value="Genomic_DNA"/>
</dbReference>
<dbReference type="PANTHER" id="PTHR43235">
    <property type="entry name" value="GLUTAMINE AMIDOTRANSFERASE PB2B2.05-RELATED"/>
    <property type="match status" value="1"/>
</dbReference>
<evidence type="ECO:0000313" key="3">
    <source>
        <dbReference type="EMBL" id="CAB4845028.1"/>
    </source>
</evidence>
<dbReference type="PANTHER" id="PTHR43235:SF1">
    <property type="entry name" value="GLUTAMINE AMIDOTRANSFERASE PB2B2.05-RELATED"/>
    <property type="match status" value="1"/>
</dbReference>
<reference evidence="3" key="1">
    <citation type="submission" date="2020-05" db="EMBL/GenBank/DDBJ databases">
        <authorList>
            <person name="Chiriac C."/>
            <person name="Salcher M."/>
            <person name="Ghai R."/>
            <person name="Kavagutti S V."/>
        </authorList>
    </citation>
    <scope>NUCLEOTIDE SEQUENCE</scope>
</reference>
<dbReference type="SUPFAM" id="SSF52317">
    <property type="entry name" value="Class I glutamine amidotransferase-like"/>
    <property type="match status" value="1"/>
</dbReference>
<gene>
    <name evidence="1" type="ORF">UFOPK2342_00824</name>
    <name evidence="2" type="ORF">UFOPK2423_01434</name>
    <name evidence="3" type="ORF">UFOPK3266_01368</name>
    <name evidence="4" type="ORF">UFOPK4367_01086</name>
</gene>
<evidence type="ECO:0000313" key="4">
    <source>
        <dbReference type="EMBL" id="CAB5076785.1"/>
    </source>
</evidence>
<evidence type="ECO:0000313" key="2">
    <source>
        <dbReference type="EMBL" id="CAB4705830.1"/>
    </source>
</evidence>
<evidence type="ECO:0000313" key="1">
    <source>
        <dbReference type="EMBL" id="CAB4676551.1"/>
    </source>
</evidence>
<protein>
    <submittedName>
        <fullName evidence="3">Unannotated protein</fullName>
    </submittedName>
</protein>
<dbReference type="InterPro" id="IPR029062">
    <property type="entry name" value="Class_I_gatase-like"/>
</dbReference>
<dbReference type="Pfam" id="PF07722">
    <property type="entry name" value="Peptidase_C26"/>
    <property type="match status" value="1"/>
</dbReference>
<proteinExistence type="predicted"/>
<name>A0A6J7BLK1_9ZZZZ</name>
<dbReference type="EMBL" id="CAEZXB010000012">
    <property type="protein sequence ID" value="CAB4676551.1"/>
    <property type="molecule type" value="Genomic_DNA"/>
</dbReference>
<dbReference type="PROSITE" id="PS51273">
    <property type="entry name" value="GATASE_TYPE_1"/>
    <property type="match status" value="1"/>
</dbReference>
<dbReference type="GO" id="GO:0033969">
    <property type="term" value="F:gamma-glutamyl-gamma-aminobutyrate hydrolase activity"/>
    <property type="evidence" value="ECO:0007669"/>
    <property type="project" value="TreeGrafter"/>
</dbReference>
<dbReference type="EMBL" id="CAEZXN010000044">
    <property type="protein sequence ID" value="CAB4705830.1"/>
    <property type="molecule type" value="Genomic_DNA"/>
</dbReference>
<dbReference type="InterPro" id="IPR011697">
    <property type="entry name" value="Peptidase_C26"/>
</dbReference>